<name>A0AAD7CU17_MYCRO</name>
<reference evidence="1" key="1">
    <citation type="submission" date="2023-03" db="EMBL/GenBank/DDBJ databases">
        <title>Massive genome expansion in bonnet fungi (Mycena s.s.) driven by repeated elements and novel gene families across ecological guilds.</title>
        <authorList>
            <consortium name="Lawrence Berkeley National Laboratory"/>
            <person name="Harder C.B."/>
            <person name="Miyauchi S."/>
            <person name="Viragh M."/>
            <person name="Kuo A."/>
            <person name="Thoen E."/>
            <person name="Andreopoulos B."/>
            <person name="Lu D."/>
            <person name="Skrede I."/>
            <person name="Drula E."/>
            <person name="Henrissat B."/>
            <person name="Morin E."/>
            <person name="Kohler A."/>
            <person name="Barry K."/>
            <person name="LaButti K."/>
            <person name="Morin E."/>
            <person name="Salamov A."/>
            <person name="Lipzen A."/>
            <person name="Mereny Z."/>
            <person name="Hegedus B."/>
            <person name="Baldrian P."/>
            <person name="Stursova M."/>
            <person name="Weitz H."/>
            <person name="Taylor A."/>
            <person name="Grigoriev I.V."/>
            <person name="Nagy L.G."/>
            <person name="Martin F."/>
            <person name="Kauserud H."/>
        </authorList>
    </citation>
    <scope>NUCLEOTIDE SEQUENCE</scope>
    <source>
        <strain evidence="1">CBHHK067</strain>
    </source>
</reference>
<proteinExistence type="predicted"/>
<evidence type="ECO:0000313" key="2">
    <source>
        <dbReference type="Proteomes" id="UP001221757"/>
    </source>
</evidence>
<organism evidence="1 2">
    <name type="scientific">Mycena rosella</name>
    <name type="common">Pink bonnet</name>
    <name type="synonym">Agaricus rosellus</name>
    <dbReference type="NCBI Taxonomy" id="1033263"/>
    <lineage>
        <taxon>Eukaryota</taxon>
        <taxon>Fungi</taxon>
        <taxon>Dikarya</taxon>
        <taxon>Basidiomycota</taxon>
        <taxon>Agaricomycotina</taxon>
        <taxon>Agaricomycetes</taxon>
        <taxon>Agaricomycetidae</taxon>
        <taxon>Agaricales</taxon>
        <taxon>Marasmiineae</taxon>
        <taxon>Mycenaceae</taxon>
        <taxon>Mycena</taxon>
    </lineage>
</organism>
<protein>
    <recommendedName>
        <fullName evidence="3">BTB domain-containing protein</fullName>
    </recommendedName>
</protein>
<dbReference type="EMBL" id="JARKIE010000231">
    <property type="protein sequence ID" value="KAJ7663586.1"/>
    <property type="molecule type" value="Genomic_DNA"/>
</dbReference>
<gene>
    <name evidence="1" type="ORF">B0H17DRAFT_1211601</name>
</gene>
<keyword evidence="2" id="KW-1185">Reference proteome</keyword>
<accession>A0AAD7CU17</accession>
<comment type="caution">
    <text evidence="1">The sequence shown here is derived from an EMBL/GenBank/DDBJ whole genome shotgun (WGS) entry which is preliminary data.</text>
</comment>
<dbReference type="Proteomes" id="UP001221757">
    <property type="component" value="Unassembled WGS sequence"/>
</dbReference>
<evidence type="ECO:0008006" key="3">
    <source>
        <dbReference type="Google" id="ProtNLM"/>
    </source>
</evidence>
<dbReference type="AlphaFoldDB" id="A0AAD7CU17"/>
<sequence>MAQAAEQQTAPIPRHASLYFPDGTLTLKVDKNRDIVGLQANSFFFFRSTYDGSAYYNVYRQPLILKSDFFSGMLTLPISGAAGLSLSQSSKDLIEAARKAGHDGSSDATAVAFPKIFTGADCEVFLEFIFNVLPWTKDTPALKRLCAVLKTCDFFGAESGTQYAIHHLEDHPDLGPALRYRLASDYSIERWAKRAFYELMSGSMLEISEADDVLLGWDAYRALTHSLRDSEIVHQPRHGIPLELCRPSKTICRLLLRRNGGRLTATTTGMLRHDGHLLPLRTNKLCVPCPVAVVGLRKLAMSYLWSGTASTMIQYPVTTLDI</sequence>
<evidence type="ECO:0000313" key="1">
    <source>
        <dbReference type="EMBL" id="KAJ7663586.1"/>
    </source>
</evidence>